<dbReference type="InterPro" id="IPR003754">
    <property type="entry name" value="4pyrrol_synth_uPrphyn_synth"/>
</dbReference>
<dbReference type="Gene3D" id="3.40.50.10090">
    <property type="match status" value="2"/>
</dbReference>
<accession>A0ABU0FMY9</accession>
<evidence type="ECO:0000256" key="8">
    <source>
        <dbReference type="ARBA" id="ARBA00048617"/>
    </source>
</evidence>
<comment type="similarity">
    <text evidence="2 9">Belongs to the uroporphyrinogen-III synthase family.</text>
</comment>
<dbReference type="InterPro" id="IPR036108">
    <property type="entry name" value="4pyrrol_syn_uPrphyn_synt_sf"/>
</dbReference>
<dbReference type="SUPFAM" id="SSF69618">
    <property type="entry name" value="HemD-like"/>
    <property type="match status" value="1"/>
</dbReference>
<dbReference type="EC" id="4.2.1.75" evidence="3 9"/>
<comment type="function">
    <text evidence="6 9">Catalyzes cyclization of the linear tetrapyrrole, hydroxymethylbilane, to the macrocyclic uroporphyrinogen III.</text>
</comment>
<protein>
    <recommendedName>
        <fullName evidence="7 9">Uroporphyrinogen-III synthase</fullName>
        <ecNumber evidence="3 9">4.2.1.75</ecNumber>
    </recommendedName>
</protein>
<evidence type="ECO:0000313" key="11">
    <source>
        <dbReference type="EMBL" id="MDQ0395974.1"/>
    </source>
</evidence>
<evidence type="ECO:0000256" key="5">
    <source>
        <dbReference type="ARBA" id="ARBA00023244"/>
    </source>
</evidence>
<evidence type="ECO:0000256" key="6">
    <source>
        <dbReference type="ARBA" id="ARBA00037589"/>
    </source>
</evidence>
<comment type="catalytic activity">
    <reaction evidence="8 9">
        <text>hydroxymethylbilane = uroporphyrinogen III + H2O</text>
        <dbReference type="Rhea" id="RHEA:18965"/>
        <dbReference type="ChEBI" id="CHEBI:15377"/>
        <dbReference type="ChEBI" id="CHEBI:57308"/>
        <dbReference type="ChEBI" id="CHEBI:57845"/>
        <dbReference type="EC" id="4.2.1.75"/>
    </reaction>
</comment>
<evidence type="ECO:0000256" key="1">
    <source>
        <dbReference type="ARBA" id="ARBA00004772"/>
    </source>
</evidence>
<dbReference type="PANTHER" id="PTHR38042">
    <property type="entry name" value="UROPORPHYRINOGEN-III SYNTHASE, CHLOROPLASTIC"/>
    <property type="match status" value="1"/>
</dbReference>
<dbReference type="RefSeq" id="WP_307435497.1">
    <property type="nucleotide sequence ID" value="NZ_JAUSVK010000001.1"/>
</dbReference>
<keyword evidence="5 9" id="KW-0627">Porphyrin biosynthesis</keyword>
<dbReference type="InterPro" id="IPR039793">
    <property type="entry name" value="UROS/Hem4"/>
</dbReference>
<evidence type="ECO:0000256" key="2">
    <source>
        <dbReference type="ARBA" id="ARBA00008133"/>
    </source>
</evidence>
<dbReference type="Proteomes" id="UP001237448">
    <property type="component" value="Unassembled WGS sequence"/>
</dbReference>
<reference evidence="11 12" key="1">
    <citation type="submission" date="2023-07" db="EMBL/GenBank/DDBJ databases">
        <title>Genomic Encyclopedia of Type Strains, Phase IV (KMG-IV): sequencing the most valuable type-strain genomes for metagenomic binning, comparative biology and taxonomic classification.</title>
        <authorList>
            <person name="Goeker M."/>
        </authorList>
    </citation>
    <scope>NUCLEOTIDE SEQUENCE [LARGE SCALE GENOMIC DNA]</scope>
    <source>
        <strain evidence="11 12">DSM 5896</strain>
    </source>
</reference>
<evidence type="ECO:0000313" key="12">
    <source>
        <dbReference type="Proteomes" id="UP001237448"/>
    </source>
</evidence>
<organism evidence="11 12">
    <name type="scientific">Labrys monachus</name>
    <dbReference type="NCBI Taxonomy" id="217067"/>
    <lineage>
        <taxon>Bacteria</taxon>
        <taxon>Pseudomonadati</taxon>
        <taxon>Pseudomonadota</taxon>
        <taxon>Alphaproteobacteria</taxon>
        <taxon>Hyphomicrobiales</taxon>
        <taxon>Xanthobacteraceae</taxon>
        <taxon>Labrys</taxon>
    </lineage>
</organism>
<evidence type="ECO:0000256" key="9">
    <source>
        <dbReference type="RuleBase" id="RU366031"/>
    </source>
</evidence>
<sequence>MARILVTRPIEESRQTARALAERGHEALIDPMLTVTPRDDALPEGPFDTVVVTSGNALAAIRHRPELADLLAIPLVAVGRRTAAAARALGFADVETTGRDLDALLDHAARAWPTPRRILYLAGADRSGDLPAALAAHGHHVRLAVVYEAHKAERFAPATAEAIAAGGIDAVLHYSARTAEAFIACAGGPAALAALGLRHLCLSAKVAAVLAESGAGHVASAPLPEEEALLDLI</sequence>
<dbReference type="Pfam" id="PF02602">
    <property type="entry name" value="HEM4"/>
    <property type="match status" value="1"/>
</dbReference>
<feature type="domain" description="Tetrapyrrole biosynthesis uroporphyrinogen III synthase" evidence="10">
    <location>
        <begin position="15"/>
        <end position="230"/>
    </location>
</feature>
<evidence type="ECO:0000256" key="4">
    <source>
        <dbReference type="ARBA" id="ARBA00023239"/>
    </source>
</evidence>
<keyword evidence="4 9" id="KW-0456">Lyase</keyword>
<dbReference type="GO" id="GO:0004852">
    <property type="term" value="F:uroporphyrinogen-III synthase activity"/>
    <property type="evidence" value="ECO:0007669"/>
    <property type="project" value="UniProtKB-EC"/>
</dbReference>
<evidence type="ECO:0000259" key="10">
    <source>
        <dbReference type="Pfam" id="PF02602"/>
    </source>
</evidence>
<evidence type="ECO:0000256" key="3">
    <source>
        <dbReference type="ARBA" id="ARBA00013109"/>
    </source>
</evidence>
<dbReference type="EMBL" id="JAUSVK010000001">
    <property type="protein sequence ID" value="MDQ0395974.1"/>
    <property type="molecule type" value="Genomic_DNA"/>
</dbReference>
<keyword evidence="12" id="KW-1185">Reference proteome</keyword>
<dbReference type="CDD" id="cd06578">
    <property type="entry name" value="HemD"/>
    <property type="match status" value="1"/>
</dbReference>
<dbReference type="PANTHER" id="PTHR38042:SF1">
    <property type="entry name" value="UROPORPHYRINOGEN-III SYNTHASE, CHLOROPLASTIC"/>
    <property type="match status" value="1"/>
</dbReference>
<comment type="pathway">
    <text evidence="1 9">Porphyrin-containing compound metabolism; protoporphyrin-IX biosynthesis; coproporphyrinogen-III from 5-aminolevulinate: step 3/4.</text>
</comment>
<evidence type="ECO:0000256" key="7">
    <source>
        <dbReference type="ARBA" id="ARBA00040167"/>
    </source>
</evidence>
<comment type="caution">
    <text evidence="11">The sequence shown here is derived from an EMBL/GenBank/DDBJ whole genome shotgun (WGS) entry which is preliminary data.</text>
</comment>
<proteinExistence type="inferred from homology"/>
<name>A0ABU0FMY9_9HYPH</name>
<gene>
    <name evidence="11" type="ORF">J3R73_005766</name>
</gene>